<comment type="similarity">
    <text evidence="6">Belongs to the glycosyl hydrolase 13 family. GlgE subfamily.</text>
</comment>
<evidence type="ECO:0000256" key="4">
    <source>
        <dbReference type="ARBA" id="ARBA00023277"/>
    </source>
</evidence>
<evidence type="ECO:0000256" key="5">
    <source>
        <dbReference type="ARBA" id="ARBA00048735"/>
    </source>
</evidence>
<dbReference type="HAMAP" id="MF_02124">
    <property type="entry name" value="GlgE"/>
    <property type="match status" value="1"/>
</dbReference>
<keyword evidence="3 6" id="KW-0808">Transferase</keyword>
<dbReference type="PANTHER" id="PTHR47786">
    <property type="entry name" value="ALPHA-1,4-GLUCAN:MALTOSE-1-PHOSPHATE MALTOSYLTRANSFERASE"/>
    <property type="match status" value="1"/>
</dbReference>
<dbReference type="CDD" id="cd11344">
    <property type="entry name" value="AmyAc_GlgE_like"/>
    <property type="match status" value="1"/>
</dbReference>
<feature type="region of interest" description="Disordered" evidence="7">
    <location>
        <begin position="244"/>
        <end position="271"/>
    </location>
</feature>
<dbReference type="Pfam" id="PF11896">
    <property type="entry name" value="GlgE_dom_N_S"/>
    <property type="match status" value="1"/>
</dbReference>
<evidence type="ECO:0000256" key="7">
    <source>
        <dbReference type="SAM" id="MobiDB-lite"/>
    </source>
</evidence>
<dbReference type="Pfam" id="PF21702">
    <property type="entry name" value="GLGE_C"/>
    <property type="match status" value="1"/>
</dbReference>
<dbReference type="Proteomes" id="UP001597492">
    <property type="component" value="Unassembled WGS sequence"/>
</dbReference>
<dbReference type="Gene3D" id="1.20.58.80">
    <property type="entry name" value="Phosphotransferase system, lactose/cellobiose-type IIA subunit"/>
    <property type="match status" value="1"/>
</dbReference>
<feature type="domain" description="Glycosyl hydrolase family 13 catalytic" evidence="8">
    <location>
        <begin position="189"/>
        <end position="544"/>
    </location>
</feature>
<organism evidence="9 10">
    <name type="scientific">Gulosibacter faecalis</name>
    <dbReference type="NCBI Taxonomy" id="272240"/>
    <lineage>
        <taxon>Bacteria</taxon>
        <taxon>Bacillati</taxon>
        <taxon>Actinomycetota</taxon>
        <taxon>Actinomycetes</taxon>
        <taxon>Micrococcales</taxon>
        <taxon>Microbacteriaceae</taxon>
        <taxon>Gulosibacter</taxon>
    </lineage>
</organism>
<dbReference type="GO" id="GO:0016757">
    <property type="term" value="F:glycosyltransferase activity"/>
    <property type="evidence" value="ECO:0007669"/>
    <property type="project" value="UniProtKB-KW"/>
</dbReference>
<comment type="caution">
    <text evidence="9">The sequence shown here is derived from an EMBL/GenBank/DDBJ whole genome shotgun (WGS) entry which is preliminary data.</text>
</comment>
<keyword evidence="4 6" id="KW-0119">Carbohydrate metabolism</keyword>
<feature type="compositionally biased region" description="Polar residues" evidence="7">
    <location>
        <begin position="244"/>
        <end position="254"/>
    </location>
</feature>
<evidence type="ECO:0000313" key="9">
    <source>
        <dbReference type="EMBL" id="MFD2757193.1"/>
    </source>
</evidence>
<evidence type="ECO:0000259" key="8">
    <source>
        <dbReference type="SMART" id="SM00642"/>
    </source>
</evidence>
<dbReference type="Gene3D" id="2.60.40.10">
    <property type="entry name" value="Immunoglobulins"/>
    <property type="match status" value="1"/>
</dbReference>
<comment type="subunit">
    <text evidence="1 6">Homodimer.</text>
</comment>
<dbReference type="InterPro" id="IPR013783">
    <property type="entry name" value="Ig-like_fold"/>
</dbReference>
<feature type="binding site" evidence="6">
    <location>
        <position position="306"/>
    </location>
    <ligand>
        <name>alpha-maltose 1-phosphate</name>
        <dbReference type="ChEBI" id="CHEBI:63576"/>
    </ligand>
</feature>
<accession>A0ABW5UU67</accession>
<feature type="site" description="Transition state stabilizer" evidence="6">
    <location>
        <position position="462"/>
    </location>
</feature>
<evidence type="ECO:0000313" key="10">
    <source>
        <dbReference type="Proteomes" id="UP001597492"/>
    </source>
</evidence>
<dbReference type="RefSeq" id="WP_019619246.1">
    <property type="nucleotide sequence ID" value="NZ_JBHUNE010000002.1"/>
</dbReference>
<evidence type="ECO:0000256" key="2">
    <source>
        <dbReference type="ARBA" id="ARBA00022676"/>
    </source>
</evidence>
<feature type="active site" description="Proton donor" evidence="6">
    <location>
        <position position="405"/>
    </location>
</feature>
<feature type="binding site" evidence="6">
    <location>
        <position position="341"/>
    </location>
    <ligand>
        <name>alpha-maltose 1-phosphate</name>
        <dbReference type="ChEBI" id="CHEBI:63576"/>
    </ligand>
</feature>
<keyword evidence="10" id="KW-1185">Reference proteome</keyword>
<dbReference type="SUPFAM" id="SSF51445">
    <property type="entry name" value="(Trans)glycosidases"/>
    <property type="match status" value="1"/>
</dbReference>
<comment type="function">
    <text evidence="6">Maltosyltransferase that uses maltose 1-phosphate (M1P) as the sugar donor to elongate linear or branched alpha-(1-&gt;4)-glucans. Is involved in a branched alpha-glucan biosynthetic pathway from trehalose, together with TreS, Mak and GlgB.</text>
</comment>
<dbReference type="PANTHER" id="PTHR47786:SF2">
    <property type="entry name" value="GLYCOSYL HYDROLASE FAMILY 13 CATALYTIC DOMAIN-CONTAINING PROTEIN"/>
    <property type="match status" value="1"/>
</dbReference>
<reference evidence="10" key="1">
    <citation type="journal article" date="2019" name="Int. J. Syst. Evol. Microbiol.">
        <title>The Global Catalogue of Microorganisms (GCM) 10K type strain sequencing project: providing services to taxonomists for standard genome sequencing and annotation.</title>
        <authorList>
            <consortium name="The Broad Institute Genomics Platform"/>
            <consortium name="The Broad Institute Genome Sequencing Center for Infectious Disease"/>
            <person name="Wu L."/>
            <person name="Ma J."/>
        </authorList>
    </citation>
    <scope>NUCLEOTIDE SEQUENCE [LARGE SCALE GENOMIC DNA]</scope>
    <source>
        <strain evidence="10">TISTR 1514</strain>
    </source>
</reference>
<dbReference type="EMBL" id="JBHUNE010000002">
    <property type="protein sequence ID" value="MFD2757193.1"/>
    <property type="molecule type" value="Genomic_DNA"/>
</dbReference>
<keyword evidence="2 6" id="KW-0328">Glycosyltransferase</keyword>
<proteinExistence type="inferred from homology"/>
<evidence type="ECO:0000256" key="1">
    <source>
        <dbReference type="ARBA" id="ARBA00011738"/>
    </source>
</evidence>
<comment type="catalytic activity">
    <reaction evidence="5 6">
        <text>alpha-maltose 1-phosphate + [(1-&gt;4)-alpha-D-glucosyl](n) = [(1-&gt;4)-alpha-D-glucosyl](n+2) + phosphate</text>
        <dbReference type="Rhea" id="RHEA:42692"/>
        <dbReference type="Rhea" id="RHEA-COMP:9584"/>
        <dbReference type="Rhea" id="RHEA-COMP:10183"/>
        <dbReference type="ChEBI" id="CHEBI:15444"/>
        <dbReference type="ChEBI" id="CHEBI:43474"/>
        <dbReference type="ChEBI" id="CHEBI:63576"/>
        <dbReference type="EC" id="2.4.99.16"/>
    </reaction>
</comment>
<evidence type="ECO:0000256" key="6">
    <source>
        <dbReference type="HAMAP-Rule" id="MF_02124"/>
    </source>
</evidence>
<dbReference type="SMART" id="SM00642">
    <property type="entry name" value="Aamy"/>
    <property type="match status" value="1"/>
</dbReference>
<dbReference type="InterPro" id="IPR026585">
    <property type="entry name" value="GlgE"/>
</dbReference>
<protein>
    <recommendedName>
        <fullName evidence="6">Alpha-1,4-glucan:maltose-1-phosphate maltosyltransferase</fullName>
        <shortName evidence="6">GMPMT</shortName>
        <ecNumber evidence="6">2.4.99.16</ecNumber>
    </recommendedName>
    <alternativeName>
        <fullName evidence="6">(1-&gt;4)-alpha-D-glucan:maltose-1-phosphate alpha-D-maltosyltransferase</fullName>
    </alternativeName>
</protein>
<sequence length="650" mass="72403">MQLHPQLDDNRFPTRASAGEVVPFQAVAFREGHDRIGTELVLVSPEGETHRVRMHEGRPGLDEWVATAQLTSVGTWRWHVEAFGDDYATWHHNAEIKVPAGIDVDLMLEEGARVLDRAAADPALSAAERDTLLGAAIAARETSRPAAARLEAAVADAVLAIIDAHPVRSLVTESDEREIRVERERAGFGAWYELFPRSEGARRNPDGSWQSGTFRTAAARLYGVAKMGFDVVYLPPIHPIGTTNRKGPNNTLNAGPNDPGSPWAIGAPEGGHREIHPDLGTVADFEAFVARAGELGLEVALDLALQATPDHPWVKAHPEWFTTLADGTIAYAENPPKKYQDIYPINFDNDRDGLYREVLDIVEYWIGLGVHIFRVDNPHTKPLQFWEWLIHEVNARHPEVIFLAEAFTRPAVMQSLAKAGFQQSYSYFTWRNTREELEEFLTSISHDTSHFMRPNLFVNTPDILTEYLQHGGRPAYEARAVIAATASPNWGVYAGYELVENEARPGSEENLDNEKYEYKERDWEAHEADGTSLAPLITRLNEIRHAHPALAQLRNLELHDADYDQILTFSKHLEAAHSPTGADDTIIVVVNLDTTNTNIANVHLDLEKLGLPAASAFGVVDLLSGQRWTWRSSNYVRLAPGQAHVLHLQS</sequence>
<feature type="binding site" evidence="6">
    <location>
        <position position="246"/>
    </location>
    <ligand>
        <name>alpha-maltose 1-phosphate</name>
        <dbReference type="ChEBI" id="CHEBI:63576"/>
    </ligand>
</feature>
<gene>
    <name evidence="6" type="primary">glgE</name>
    <name evidence="9" type="ORF">ACFSW7_02225</name>
</gene>
<dbReference type="InterPro" id="IPR013780">
    <property type="entry name" value="Glyco_hydro_b"/>
</dbReference>
<feature type="binding site" evidence="6">
    <location>
        <begin position="515"/>
        <end position="516"/>
    </location>
    <ligand>
        <name>alpha-maltose 1-phosphate</name>
        <dbReference type="ChEBI" id="CHEBI:63576"/>
    </ligand>
</feature>
<dbReference type="EC" id="2.4.99.16" evidence="6"/>
<evidence type="ECO:0000256" key="3">
    <source>
        <dbReference type="ARBA" id="ARBA00022679"/>
    </source>
</evidence>
<name>A0ABW5UU67_9MICO</name>
<dbReference type="Gene3D" id="2.60.40.1180">
    <property type="entry name" value="Golgi alpha-mannosidase II"/>
    <property type="match status" value="1"/>
</dbReference>
<feature type="active site" description="Nucleophile" evidence="6">
    <location>
        <position position="376"/>
    </location>
</feature>
<dbReference type="Gene3D" id="3.20.20.80">
    <property type="entry name" value="Glycosidases"/>
    <property type="match status" value="1"/>
</dbReference>
<dbReference type="InterPro" id="IPR049171">
    <property type="entry name" value="GLGE_C"/>
</dbReference>
<dbReference type="InterPro" id="IPR006047">
    <property type="entry name" value="GH13_cat_dom"/>
</dbReference>
<dbReference type="InterPro" id="IPR021828">
    <property type="entry name" value="GlgE_dom_N/S"/>
</dbReference>
<feature type="binding site" evidence="6">
    <location>
        <position position="377"/>
    </location>
    <ligand>
        <name>alpha-maltose 1-phosphate</name>
        <dbReference type="ChEBI" id="CHEBI:63576"/>
    </ligand>
</feature>
<dbReference type="InterPro" id="IPR017853">
    <property type="entry name" value="GH"/>
</dbReference>